<feature type="transmembrane region" description="Helical" evidence="1">
    <location>
        <begin position="15"/>
        <end position="39"/>
    </location>
</feature>
<evidence type="ECO:0000313" key="3">
    <source>
        <dbReference type="EMBL" id="CAI3541433.1"/>
    </source>
</evidence>
<protein>
    <submittedName>
        <fullName evidence="2">Uncharacterized protein</fullName>
    </submittedName>
</protein>
<evidence type="ECO:0000313" key="4">
    <source>
        <dbReference type="Proteomes" id="UP000789738"/>
    </source>
</evidence>
<keyword evidence="1" id="KW-0472">Membrane</keyword>
<accession>A0AA86ML48</accession>
<organism evidence="2 4">
    <name type="scientific">Clostridium neonatale</name>
    <dbReference type="NCBI Taxonomy" id="137838"/>
    <lineage>
        <taxon>Bacteria</taxon>
        <taxon>Bacillati</taxon>
        <taxon>Bacillota</taxon>
        <taxon>Clostridia</taxon>
        <taxon>Eubacteriales</taxon>
        <taxon>Clostridiaceae</taxon>
        <taxon>Clostridium</taxon>
    </lineage>
</organism>
<gene>
    <name evidence="3" type="ORF">CNEO2_1280002</name>
    <name evidence="2" type="ORF">CNEO_10344</name>
</gene>
<keyword evidence="1" id="KW-0812">Transmembrane</keyword>
<dbReference type="EMBL" id="CAKJVE010000001">
    <property type="protein sequence ID" value="CAG9701873.1"/>
    <property type="molecule type" value="Genomic_DNA"/>
</dbReference>
<reference evidence="3" key="2">
    <citation type="submission" date="2022-10" db="EMBL/GenBank/DDBJ databases">
        <authorList>
            <person name="Aires J."/>
            <person name="Mesa V."/>
        </authorList>
    </citation>
    <scope>NUCLEOTIDE SEQUENCE</scope>
    <source>
        <strain evidence="3">Clostridium neonatale JD116</strain>
    </source>
</reference>
<sequence length="62" mass="7273">MYPCTLFGTKLRSRINSALTCWFLEFDVFGSFAIIFIMIRMNVKKQIKNCAQSINKQKLSNY</sequence>
<dbReference type="AlphaFoldDB" id="A0AA86ML48"/>
<reference evidence="2" key="1">
    <citation type="submission" date="2021-10" db="EMBL/GenBank/DDBJ databases">
        <authorList>
            <person name="Mesa V."/>
        </authorList>
    </citation>
    <scope>NUCLEOTIDE SEQUENCE</scope>
    <source>
        <strain evidence="2">CC3_PB</strain>
    </source>
</reference>
<proteinExistence type="predicted"/>
<name>A0AA86ML48_9CLOT</name>
<evidence type="ECO:0000256" key="1">
    <source>
        <dbReference type="SAM" id="Phobius"/>
    </source>
</evidence>
<keyword evidence="1" id="KW-1133">Transmembrane helix</keyword>
<dbReference type="Proteomes" id="UP000789738">
    <property type="component" value="Unassembled WGS sequence"/>
</dbReference>
<comment type="caution">
    <text evidence="2">The sequence shown here is derived from an EMBL/GenBank/DDBJ whole genome shotgun (WGS) entry which is preliminary data.</text>
</comment>
<evidence type="ECO:0000313" key="2">
    <source>
        <dbReference type="EMBL" id="CAG9701873.1"/>
    </source>
</evidence>
<dbReference type="Proteomes" id="UP001189143">
    <property type="component" value="Unassembled WGS sequence"/>
</dbReference>
<dbReference type="EMBL" id="CAMTCP010000031">
    <property type="protein sequence ID" value="CAI3541433.1"/>
    <property type="molecule type" value="Genomic_DNA"/>
</dbReference>